<accession>A0A3G6J8K8</accession>
<sequence>MDTDGSPQSQWFATAAQHHVAQQVVFSVARIHLGWGEENPHLRQYGGDGDHRELCVKPYVLDATTEIYSSSLTAAFGST</sequence>
<evidence type="ECO:0000313" key="2">
    <source>
        <dbReference type="Proteomes" id="UP000269019"/>
    </source>
</evidence>
<name>A0A3G6J8K8_9CORY</name>
<dbReference type="Proteomes" id="UP000269019">
    <property type="component" value="Chromosome"/>
</dbReference>
<proteinExistence type="predicted"/>
<protein>
    <submittedName>
        <fullName evidence="1">Uncharacterized protein</fullName>
    </submittedName>
</protein>
<evidence type="ECO:0000313" key="1">
    <source>
        <dbReference type="EMBL" id="AZA14445.1"/>
    </source>
</evidence>
<keyword evidence="2" id="KW-1185">Reference proteome</keyword>
<reference evidence="1 2" key="1">
    <citation type="submission" date="2018-11" db="EMBL/GenBank/DDBJ databases">
        <authorList>
            <person name="Kleinhagauer T."/>
            <person name="Glaeser S.P."/>
            <person name="Spergser J."/>
            <person name="Ruckert C."/>
            <person name="Kaempfer P."/>
            <person name="Busse H.-J."/>
        </authorList>
    </citation>
    <scope>NUCLEOTIDE SEQUENCE [LARGE SCALE GENOMIC DNA]</scope>
    <source>
        <strain evidence="1 2">200CH</strain>
    </source>
</reference>
<organism evidence="1 2">
    <name type="scientific">Corynebacterium choanae</name>
    <dbReference type="NCBI Taxonomy" id="1862358"/>
    <lineage>
        <taxon>Bacteria</taxon>
        <taxon>Bacillati</taxon>
        <taxon>Actinomycetota</taxon>
        <taxon>Actinomycetes</taxon>
        <taxon>Mycobacteriales</taxon>
        <taxon>Corynebacteriaceae</taxon>
        <taxon>Corynebacterium</taxon>
    </lineage>
</organism>
<dbReference type="AlphaFoldDB" id="A0A3G6J8K8"/>
<dbReference type="KEGG" id="ccho:CCHOA_10310"/>
<dbReference type="EMBL" id="CP033896">
    <property type="protein sequence ID" value="AZA14445.1"/>
    <property type="molecule type" value="Genomic_DNA"/>
</dbReference>
<gene>
    <name evidence="1" type="ORF">CCHOA_10310</name>
</gene>